<dbReference type="Proteomes" id="UP001485226">
    <property type="component" value="Unassembled WGS sequence"/>
</dbReference>
<evidence type="ECO:0000259" key="1">
    <source>
        <dbReference type="Pfam" id="PF00535"/>
    </source>
</evidence>
<name>A0ABU9IJL3_9FLAO</name>
<evidence type="ECO:0000313" key="3">
    <source>
        <dbReference type="Proteomes" id="UP001485226"/>
    </source>
</evidence>
<dbReference type="CDD" id="cd00761">
    <property type="entry name" value="Glyco_tranf_GTA_type"/>
    <property type="match status" value="1"/>
</dbReference>
<feature type="domain" description="Glycosyltransferase 2-like" evidence="1">
    <location>
        <begin position="7"/>
        <end position="129"/>
    </location>
</feature>
<dbReference type="InterPro" id="IPR001173">
    <property type="entry name" value="Glyco_trans_2-like"/>
</dbReference>
<evidence type="ECO:0000313" key="2">
    <source>
        <dbReference type="EMBL" id="MEL1252630.1"/>
    </source>
</evidence>
<dbReference type="RefSeq" id="WP_341689193.1">
    <property type="nucleotide sequence ID" value="NZ_JBBYHS010000002.1"/>
</dbReference>
<dbReference type="EMBL" id="JBBYHS010000002">
    <property type="protein sequence ID" value="MEL1252630.1"/>
    <property type="molecule type" value="Genomic_DNA"/>
</dbReference>
<comment type="caution">
    <text evidence="2">The sequence shown here is derived from an EMBL/GenBank/DDBJ whole genome shotgun (WGS) entry which is preliminary data.</text>
</comment>
<proteinExistence type="predicted"/>
<reference evidence="2 3" key="1">
    <citation type="submission" date="2024-04" db="EMBL/GenBank/DDBJ databases">
        <title>Flavobacterium sp. DGU38 16S ribosomal RNA gene Genome sequencing and assembly.</title>
        <authorList>
            <person name="Park S."/>
        </authorList>
    </citation>
    <scope>NUCLEOTIDE SEQUENCE [LARGE SCALE GENOMIC DNA]</scope>
    <source>
        <strain evidence="2 3">DGU38</strain>
    </source>
</reference>
<dbReference type="SUPFAM" id="SSF53448">
    <property type="entry name" value="Nucleotide-diphospho-sugar transferases"/>
    <property type="match status" value="1"/>
</dbReference>
<gene>
    <name evidence="2" type="ORF">AAEO57_02480</name>
</gene>
<sequence length="310" mass="36556">MQSNLAIAIPTYNRSEILKFNLESILEELIKFNIPVYISDDSTENNTELLIKEFKSKHGLFYYRKNEVRFGHDLNCVNTITFAKEKYVWYLGDSMIIEPGSIEHVLKCIENEDFDFICCNAEGRDLNVESSIFTDKIEIFKNLCWHLTLTGATIYNKEKLVGLLNFDISKFKNFPQTAIIFEQLVNKKSNLYWINKNLVRNNPNKTSYWASNVFNVFLEDLSSFVFNLPEEYPLLSKIKVVRDHSLKTGIFSYFSFVNYRIEGHYDYKTFLKYRKKIKRFTQSKIYILAIIALFPKGILKYIRNLYTVEP</sequence>
<dbReference type="Gene3D" id="3.90.550.10">
    <property type="entry name" value="Spore Coat Polysaccharide Biosynthesis Protein SpsA, Chain A"/>
    <property type="match status" value="1"/>
</dbReference>
<keyword evidence="3" id="KW-1185">Reference proteome</keyword>
<dbReference type="Pfam" id="PF00535">
    <property type="entry name" value="Glycos_transf_2"/>
    <property type="match status" value="1"/>
</dbReference>
<accession>A0ABU9IJL3</accession>
<organism evidence="2 3">
    <name type="scientific">Flavobacterium calami</name>
    <dbReference type="NCBI Taxonomy" id="3139144"/>
    <lineage>
        <taxon>Bacteria</taxon>
        <taxon>Pseudomonadati</taxon>
        <taxon>Bacteroidota</taxon>
        <taxon>Flavobacteriia</taxon>
        <taxon>Flavobacteriales</taxon>
        <taxon>Flavobacteriaceae</taxon>
        <taxon>Flavobacterium</taxon>
    </lineage>
</organism>
<dbReference type="InterPro" id="IPR029044">
    <property type="entry name" value="Nucleotide-diphossugar_trans"/>
</dbReference>
<protein>
    <submittedName>
        <fullName evidence="2">Glycosyltransferase family 2 protein</fullName>
    </submittedName>
</protein>